<accession>A0ABQ5KSY3</accession>
<sequence length="61" mass="7043">MTELMVADVKDLQRAIFVKASTYLKQFHFDPPTSAPPPTIEWHRGEDDIIKPLPLTDENDY</sequence>
<reference evidence="1" key="1">
    <citation type="submission" date="2022-03" db="EMBL/GenBank/DDBJ databases">
        <title>Draft genome sequence of Aduncisulcus paluster, a free-living microaerophilic Fornicata.</title>
        <authorList>
            <person name="Yuyama I."/>
            <person name="Kume K."/>
            <person name="Tamura T."/>
            <person name="Inagaki Y."/>
            <person name="Hashimoto T."/>
        </authorList>
    </citation>
    <scope>NUCLEOTIDE SEQUENCE</scope>
    <source>
        <strain evidence="1">NY0171</strain>
    </source>
</reference>
<evidence type="ECO:0000313" key="2">
    <source>
        <dbReference type="Proteomes" id="UP001057375"/>
    </source>
</evidence>
<proteinExistence type="predicted"/>
<dbReference type="Proteomes" id="UP001057375">
    <property type="component" value="Unassembled WGS sequence"/>
</dbReference>
<comment type="caution">
    <text evidence="1">The sequence shown here is derived from an EMBL/GenBank/DDBJ whole genome shotgun (WGS) entry which is preliminary data.</text>
</comment>
<evidence type="ECO:0000313" key="1">
    <source>
        <dbReference type="EMBL" id="GKT34708.1"/>
    </source>
</evidence>
<dbReference type="EMBL" id="BQXS01010854">
    <property type="protein sequence ID" value="GKT34708.1"/>
    <property type="molecule type" value="Genomic_DNA"/>
</dbReference>
<organism evidence="1 2">
    <name type="scientific">Aduncisulcus paluster</name>
    <dbReference type="NCBI Taxonomy" id="2918883"/>
    <lineage>
        <taxon>Eukaryota</taxon>
        <taxon>Metamonada</taxon>
        <taxon>Carpediemonas-like organisms</taxon>
        <taxon>Aduncisulcus</taxon>
    </lineage>
</organism>
<feature type="non-terminal residue" evidence="1">
    <location>
        <position position="61"/>
    </location>
</feature>
<keyword evidence="2" id="KW-1185">Reference proteome</keyword>
<protein>
    <submittedName>
        <fullName evidence="1">Uncharacterized protein</fullName>
    </submittedName>
</protein>
<name>A0ABQ5KSY3_9EUKA</name>
<gene>
    <name evidence="1" type="ORF">ADUPG1_008011</name>
</gene>